<reference evidence="2 3" key="1">
    <citation type="journal article" date="2014" name="PLoS ONE">
        <title>Genome Sequence of Candidatus Nitrososphaera evergladensis from Group I.1b Enriched from Everglades Soil Reveals Novel Genomic Features of the Ammonia-Oxidizing Archaea.</title>
        <authorList>
            <person name="Zhalnina K.V."/>
            <person name="Dias R."/>
            <person name="Leonard M.T."/>
            <person name="Dorr de Quadros P."/>
            <person name="Camargo F.A."/>
            <person name="Drew J.C."/>
            <person name="Farmerie W.G."/>
            <person name="Daroub S.H."/>
            <person name="Triplett E.W."/>
        </authorList>
    </citation>
    <scope>NUCLEOTIDE SEQUENCE [LARGE SCALE GENOMIC DNA]</scope>
    <source>
        <strain evidence="2 3">SR1</strain>
    </source>
</reference>
<dbReference type="EMBL" id="CP007174">
    <property type="protein sequence ID" value="AIF83838.1"/>
    <property type="molecule type" value="Genomic_DNA"/>
</dbReference>
<dbReference type="GO" id="GO:0003677">
    <property type="term" value="F:DNA binding"/>
    <property type="evidence" value="ECO:0007669"/>
    <property type="project" value="InterPro"/>
</dbReference>
<dbReference type="InterPro" id="IPR037914">
    <property type="entry name" value="SpoVT-AbrB_sf"/>
</dbReference>
<dbReference type="STRING" id="1459636.NTE_01777"/>
<dbReference type="AlphaFoldDB" id="A0A075MRQ2"/>
<dbReference type="Gene3D" id="2.10.260.10">
    <property type="match status" value="1"/>
</dbReference>
<dbReference type="HOGENOM" id="CLU_2695532_0_0_2"/>
<dbReference type="KEGG" id="nev:NTE_01777"/>
<proteinExistence type="predicted"/>
<dbReference type="SUPFAM" id="SSF89447">
    <property type="entry name" value="AbrB/MazE/MraZ-like"/>
    <property type="match status" value="1"/>
</dbReference>
<protein>
    <submittedName>
        <fullName evidence="2">SpoVT / AbrB-like protein</fullName>
    </submittedName>
</protein>
<dbReference type="Proteomes" id="UP000028194">
    <property type="component" value="Chromosome"/>
</dbReference>
<evidence type="ECO:0000313" key="3">
    <source>
        <dbReference type="Proteomes" id="UP000028194"/>
    </source>
</evidence>
<evidence type="ECO:0000313" key="2">
    <source>
        <dbReference type="EMBL" id="AIF83838.1"/>
    </source>
</evidence>
<dbReference type="InterPro" id="IPR007159">
    <property type="entry name" value="SpoVT-AbrB_dom"/>
</dbReference>
<organism evidence="2 3">
    <name type="scientific">Candidatus Nitrososphaera evergladensis SR1</name>
    <dbReference type="NCBI Taxonomy" id="1459636"/>
    <lineage>
        <taxon>Archaea</taxon>
        <taxon>Nitrososphaerota</taxon>
        <taxon>Nitrososphaeria</taxon>
        <taxon>Nitrososphaerales</taxon>
        <taxon>Nitrososphaeraceae</taxon>
        <taxon>Nitrososphaera</taxon>
    </lineage>
</organism>
<evidence type="ECO:0000259" key="1">
    <source>
        <dbReference type="Pfam" id="PF04014"/>
    </source>
</evidence>
<gene>
    <name evidence="2" type="ORF">NTE_01777</name>
</gene>
<feature type="domain" description="SpoVT-AbrB" evidence="1">
    <location>
        <begin position="33"/>
        <end position="71"/>
    </location>
</feature>
<dbReference type="Pfam" id="PF04014">
    <property type="entry name" value="MazE_antitoxin"/>
    <property type="match status" value="1"/>
</dbReference>
<sequence length="73" mass="8209">MHLDHHDSNIYIGNRGYIRQSDMITSKVQTANQVSGSIRVTIPYEIAKALKLEVGDVLAWDLDGKKATVRKLE</sequence>
<accession>A0A075MRQ2</accession>
<name>A0A075MRQ2_9ARCH</name>
<keyword evidence="3" id="KW-1185">Reference proteome</keyword>